<evidence type="ECO:0000313" key="3">
    <source>
        <dbReference type="Proteomes" id="UP000289555"/>
    </source>
</evidence>
<dbReference type="SUPFAM" id="SSF53850">
    <property type="entry name" value="Periplasmic binding protein-like II"/>
    <property type="match status" value="1"/>
</dbReference>
<dbReference type="InterPro" id="IPR050950">
    <property type="entry name" value="HTH-type_LysR_regulators"/>
</dbReference>
<reference evidence="3" key="1">
    <citation type="journal article" date="2019" name="Microbiol. Resour. Announc.">
        <title>Complete Genome Sequence of Halomonas olivaria, a Moderately Halophilic Bacterium Isolated from Olive Processing Effluents, Obtained by Nanopore Sequencing.</title>
        <authorList>
            <person name="Nagata S."/>
            <person name="Ii K.M."/>
            <person name="Tsukimi T."/>
            <person name="Miura M.C."/>
            <person name="Galipon J."/>
            <person name="Arakawa K."/>
        </authorList>
    </citation>
    <scope>NUCLEOTIDE SEQUENCE [LARGE SCALE GENOMIC DNA]</scope>
    <source>
        <strain evidence="3">TYRC17</strain>
    </source>
</reference>
<dbReference type="PANTHER" id="PTHR30419:SF8">
    <property type="entry name" value="NITROGEN ASSIMILATION TRANSCRIPTIONAL ACTIVATOR-RELATED"/>
    <property type="match status" value="1"/>
</dbReference>
<proteinExistence type="predicted"/>
<organism evidence="2 3">
    <name type="scientific">Vreelandella olivaria</name>
    <dbReference type="NCBI Taxonomy" id="390919"/>
    <lineage>
        <taxon>Bacteria</taxon>
        <taxon>Pseudomonadati</taxon>
        <taxon>Pseudomonadota</taxon>
        <taxon>Gammaproteobacteria</taxon>
        <taxon>Oceanospirillales</taxon>
        <taxon>Halomonadaceae</taxon>
        <taxon>Vreelandella</taxon>
    </lineage>
</organism>
<feature type="domain" description="LysR substrate-binding" evidence="1">
    <location>
        <begin position="8"/>
        <end position="85"/>
    </location>
</feature>
<protein>
    <recommendedName>
        <fullName evidence="1">LysR substrate-binding domain-containing protein</fullName>
    </recommendedName>
</protein>
<sequence>MLADGGILLLPSVIRVFSEAWPGIRIRILDVSANEGLEKVINGEADFGINMISAQSSEVRFTPLLRDPFVLALRSDHPLASKSRLSGAI</sequence>
<dbReference type="Pfam" id="PF03466">
    <property type="entry name" value="LysR_substrate"/>
    <property type="match status" value="1"/>
</dbReference>
<keyword evidence="3" id="KW-1185">Reference proteome</keyword>
<gene>
    <name evidence="2" type="ORF">HORIV_39830</name>
</gene>
<evidence type="ECO:0000259" key="1">
    <source>
        <dbReference type="Pfam" id="PF03466"/>
    </source>
</evidence>
<dbReference type="EMBL" id="AP019416">
    <property type="protein sequence ID" value="BBI51562.1"/>
    <property type="molecule type" value="Genomic_DNA"/>
</dbReference>
<accession>A0ABN5X0C0</accession>
<name>A0ABN5X0C0_9GAMM</name>
<dbReference type="InterPro" id="IPR005119">
    <property type="entry name" value="LysR_subst-bd"/>
</dbReference>
<dbReference type="PANTHER" id="PTHR30419">
    <property type="entry name" value="HTH-TYPE TRANSCRIPTIONAL REGULATOR YBHD"/>
    <property type="match status" value="1"/>
</dbReference>
<dbReference type="Proteomes" id="UP000289555">
    <property type="component" value="Chromosome"/>
</dbReference>
<dbReference type="Gene3D" id="3.40.190.290">
    <property type="match status" value="1"/>
</dbReference>
<evidence type="ECO:0000313" key="2">
    <source>
        <dbReference type="EMBL" id="BBI51562.1"/>
    </source>
</evidence>